<proteinExistence type="predicted"/>
<dbReference type="Proteomes" id="UP000776651">
    <property type="component" value="Unassembled WGS sequence"/>
</dbReference>
<evidence type="ECO:0000313" key="2">
    <source>
        <dbReference type="EMBL" id="MBX7487058.1"/>
    </source>
</evidence>
<dbReference type="Pfam" id="PF14534">
    <property type="entry name" value="DUF4440"/>
    <property type="match status" value="1"/>
</dbReference>
<evidence type="ECO:0000313" key="3">
    <source>
        <dbReference type="Proteomes" id="UP000776651"/>
    </source>
</evidence>
<dbReference type="EMBL" id="JAIGNQ010000001">
    <property type="protein sequence ID" value="MBX7487058.1"/>
    <property type="molecule type" value="Genomic_DNA"/>
</dbReference>
<feature type="domain" description="DUF4440" evidence="1">
    <location>
        <begin position="9"/>
        <end position="105"/>
    </location>
</feature>
<gene>
    <name evidence="2" type="ORF">K3177_00890</name>
</gene>
<sequence>MNDDRLWEFERTLWTGGADAYETQVAEDVVMSLPAAPFLYDRRAAVEAVKNTPRWDEVEFADTRVERHQEGLIVIAYRARAKGGERTYDALCTSTLLRLDHEEWVVIQHQQTPLGVEVADPNG</sequence>
<comment type="caution">
    <text evidence="2">The sequence shown here is derived from an EMBL/GenBank/DDBJ whole genome shotgun (WGS) entry which is preliminary data.</text>
</comment>
<accession>A0ABS7JBK8</accession>
<dbReference type="SUPFAM" id="SSF54427">
    <property type="entry name" value="NTF2-like"/>
    <property type="match status" value="1"/>
</dbReference>
<protein>
    <submittedName>
        <fullName evidence="2">DUF4440 domain-containing protein</fullName>
    </submittedName>
</protein>
<dbReference type="Gene3D" id="3.10.450.50">
    <property type="match status" value="1"/>
</dbReference>
<name>A0ABS7JBK8_9SPHN</name>
<organism evidence="2 3">
    <name type="scientific">Qipengyuania pacifica</name>
    <dbReference type="NCBI Taxonomy" id="2860199"/>
    <lineage>
        <taxon>Bacteria</taxon>
        <taxon>Pseudomonadati</taxon>
        <taxon>Pseudomonadota</taxon>
        <taxon>Alphaproteobacteria</taxon>
        <taxon>Sphingomonadales</taxon>
        <taxon>Erythrobacteraceae</taxon>
        <taxon>Qipengyuania</taxon>
    </lineage>
</organism>
<dbReference type="RefSeq" id="WP_103024080.1">
    <property type="nucleotide sequence ID" value="NZ_JAIGNQ010000001.1"/>
</dbReference>
<reference evidence="2 3" key="1">
    <citation type="submission" date="2021-08" db="EMBL/GenBank/DDBJ databases">
        <title>Comparative Genomics Analysis of the Genus Qipengyuania Reveals Extensive Genetic Diversity and Metabolic Versatility, Including the Description of Fifteen Novel Species.</title>
        <authorList>
            <person name="Liu Y."/>
        </authorList>
    </citation>
    <scope>NUCLEOTIDE SEQUENCE [LARGE SCALE GENOMIC DNA]</scope>
    <source>
        <strain evidence="2 3">GH25</strain>
    </source>
</reference>
<keyword evidence="3" id="KW-1185">Reference proteome</keyword>
<dbReference type="InterPro" id="IPR032710">
    <property type="entry name" value="NTF2-like_dom_sf"/>
</dbReference>
<evidence type="ECO:0000259" key="1">
    <source>
        <dbReference type="Pfam" id="PF14534"/>
    </source>
</evidence>
<dbReference type="InterPro" id="IPR027843">
    <property type="entry name" value="DUF4440"/>
</dbReference>